<dbReference type="Gene3D" id="2.30.29.80">
    <property type="match status" value="1"/>
</dbReference>
<evidence type="ECO:0000313" key="4">
    <source>
        <dbReference type="Proteomes" id="UP001597534"/>
    </source>
</evidence>
<evidence type="ECO:0000259" key="2">
    <source>
        <dbReference type="Pfam" id="PF07411"/>
    </source>
</evidence>
<dbReference type="PANTHER" id="PTHR40606:SF1">
    <property type="entry name" value="UPF0339 PROTEIN YEGP"/>
    <property type="match status" value="1"/>
</dbReference>
<dbReference type="Proteomes" id="UP001597534">
    <property type="component" value="Unassembled WGS sequence"/>
</dbReference>
<comment type="caution">
    <text evidence="3">The sequence shown here is derived from an EMBL/GenBank/DDBJ whole genome shotgun (WGS) entry which is preliminary data.</text>
</comment>
<dbReference type="EMBL" id="JBHUPC010000012">
    <property type="protein sequence ID" value="MFD2891712.1"/>
    <property type="molecule type" value="Genomic_DNA"/>
</dbReference>
<protein>
    <submittedName>
        <fullName evidence="3">YegP family protein</fullName>
    </submittedName>
</protein>
<accession>A0ABW5YKV3</accession>
<feature type="domain" description="DUF1508" evidence="2">
    <location>
        <begin position="61"/>
        <end position="107"/>
    </location>
</feature>
<dbReference type="PANTHER" id="PTHR40606">
    <property type="match status" value="1"/>
</dbReference>
<dbReference type="SUPFAM" id="SSF160113">
    <property type="entry name" value="YegP-like"/>
    <property type="match status" value="2"/>
</dbReference>
<sequence length="109" mass="11853">MGKFEITKRTNGDYQFNLKAGNGQVILTSQGYSSKAGCENGIDSVKTNSKIDERFERKTSTNGKPYFNLKSSNGQIIGTSEMYESTASRDNGIESVKNNAPSAEVVDLS</sequence>
<proteinExistence type="predicted"/>
<evidence type="ECO:0000313" key="3">
    <source>
        <dbReference type="EMBL" id="MFD2891712.1"/>
    </source>
</evidence>
<name>A0ABW5YKV3_9FLAO</name>
<dbReference type="InterPro" id="IPR051141">
    <property type="entry name" value="UPF0339_domain"/>
</dbReference>
<feature type="domain" description="DUF1508" evidence="2">
    <location>
        <begin position="11"/>
        <end position="56"/>
    </location>
</feature>
<organism evidence="3 4">
    <name type="scientific">Flavobacterium chuncheonense</name>
    <dbReference type="NCBI Taxonomy" id="2026653"/>
    <lineage>
        <taxon>Bacteria</taxon>
        <taxon>Pseudomonadati</taxon>
        <taxon>Bacteroidota</taxon>
        <taxon>Flavobacteriia</taxon>
        <taxon>Flavobacteriales</taxon>
        <taxon>Flavobacteriaceae</taxon>
        <taxon>Flavobacterium</taxon>
    </lineage>
</organism>
<keyword evidence="4" id="KW-1185">Reference proteome</keyword>
<evidence type="ECO:0000256" key="1">
    <source>
        <dbReference type="SAM" id="MobiDB-lite"/>
    </source>
</evidence>
<feature type="region of interest" description="Disordered" evidence="1">
    <location>
        <begin position="88"/>
        <end position="109"/>
    </location>
</feature>
<dbReference type="InterPro" id="IPR010879">
    <property type="entry name" value="DUF1508"/>
</dbReference>
<dbReference type="InterPro" id="IPR036913">
    <property type="entry name" value="YegP-like_sf"/>
</dbReference>
<gene>
    <name evidence="3" type="ORF">ACFS5J_06775</name>
</gene>
<dbReference type="RefSeq" id="WP_379811313.1">
    <property type="nucleotide sequence ID" value="NZ_JBHUPC010000012.1"/>
</dbReference>
<reference evidence="4" key="1">
    <citation type="journal article" date="2019" name="Int. J. Syst. Evol. Microbiol.">
        <title>The Global Catalogue of Microorganisms (GCM) 10K type strain sequencing project: providing services to taxonomists for standard genome sequencing and annotation.</title>
        <authorList>
            <consortium name="The Broad Institute Genomics Platform"/>
            <consortium name="The Broad Institute Genome Sequencing Center for Infectious Disease"/>
            <person name="Wu L."/>
            <person name="Ma J."/>
        </authorList>
    </citation>
    <scope>NUCLEOTIDE SEQUENCE [LARGE SCALE GENOMIC DNA]</scope>
    <source>
        <strain evidence="4">KCTC 22671</strain>
    </source>
</reference>
<dbReference type="Pfam" id="PF07411">
    <property type="entry name" value="DUF1508"/>
    <property type="match status" value="2"/>
</dbReference>